<sequence length="1913" mass="213419">MAPTASSGGSNILNGFQTSNTTIKLDARLELVSSRETVPLAGDLLCPVVIQTSENGASLLAEGNTLLHSPQESVIDYIFKEMTNDQDTLKKMRLKKRENITKVLFQEFLPDYNRALGADPETINFIPINSVYGQIELCDGDLPGTSGCRMIFKASTTSSNVSVKDIQALSIDAHTTQGVKTLPSNKMLDDENSIRSTRSTHQRTSDMRNSIRNSMKQLTGISQNPSNSTKLASDTLKVLFRLLFQLFIRFDRSEEVDKISRELTMERIRATPIPPDCPEEKFAIEPLKALMESKTWTRDAGSANRTLDMYTAKSNSGCWLKRSGRFDTSCEEAFAHFYNMDSYVRQKTHLRKNPMLPYIVQSLENSRGKELTFGTKIQGGGASRLFENWVTWTKEDAGEGEVKKTIERIGPKMFIAMNPLGTYNEFKKSNAKEDEISNPENAKGRRVTTRKYDKFVSFPESIGRVGEKEAEGDSTGKSTGGESDGMVEGSLKCLIMIEPLAPRVCKVTYMLNVNLGSSTSNLVAAKNGQYLIESLRSMKTFFERNSQEVDKEVAEEMALKMANERHPIFRSIVRHTEEQTALIDRAYELQSKMSIPELWTCILPYELLKTRMKDPTAELRIMDRSRDNPTTCARVKGSVHCRADVAAASFFDADSHFRKVMHLEAAGVDSSSNITMSTTKLVKKNSATDQVVASLISFPNPMWQRQTIHRQVLGIGADGEYFIAMESVGGGKGDGGEGVADFGLTVIQKSKISNVKGRALLVFEPDPNFSDRCTFTWLLDYDLRFGKRSNLFSSDAEVVPLMIGEFFCLRDFFRRTREVDLEDIDLFAEQLRKNVKAEHTRKEKKIITSVLKSFQRGLQSVGGFKEFAHGGDPKLHLETCMLENDKNVIGKATCTVDANIFQCAAWELNKNREEATRSSFNKTTMRREFLDDGPHSFIYYIVYRFGKFIHKRDALMHCAWRCERKDAEDDLGTILLCYADNEEFERVGMGANKKVGAYEGSDCIRAETWTLWKFESISGGKQTKVTRVTQGNMKGFVPSAVMNRQVKKHMLFQSRLRTIFDKSEVNDANKRALTKEMMKNVTNKSYTEDEAALVKSSIDMFKVFHNNRDKDHHLDARLPGLTCSGTIYRKKGGSGVMGHNEFTHFWSLLFGRVGNDDSKFQTVAWGESTAVVRAGLEDLLAYIWNADDFSNSYGMKDMEKRVVKSKSVCHQVIYERRSMPGPLSPRDFLTSRIWKRISNDEYIVVSHPCTDPAANGEVKRLHGVVRASMHSILKLKRVDGSRTKLDMLVNPDLGGRIRLYYVNTVMRGYLSYVRQAMRYFLELRGLEEYDEEDGTCIASELMGAMEAIQAGGRGKGKSVVEELKMFKGLREVESLYPNFLIIFSKVCKNQVKFFQDKVLCRLNNMRPGSAERIGGSLSFSLATCLLVEQGVSDWISKYSATREADASLVWFRPMLTCVADSVVQGVSWGLKARVLAGACLEMLGLWANVAMAYGYLEQGGGYGGCGWGAAALLVVTGCAQAGMAMRATYARTEGEMSTRDTVREVVGTVCCLKPLVEAWNLIGVVGMEGKREMVEEILVNKLVSTCVLFIPLCVIHSYVLLSPSLPPPPSLPPSLLPLSALSSCLSFSYNAAFASYYIDTLPRTRKLDPRFTGFVPRGAGRRLGCFGAMVVMGMSWGAARSLALGALLSAGPRWLVPATAAGDLLWYLAAKWGRGDGRVSGIWGNWAWDLGGRAAEKYLCDFTQMQTLRHPRFMGGGIWGVNAVVGVGFVAGGWAAMKAEDGDGSWRMGGEGGLGIMGFGGLLVGILGVWLVSSVVFYWRIVEDVHRNYFFSWMTSSDFHATQFKLGDEEVKAFSTFMVREELWEDIREDVMAWVQKGSALPWEAMVDGRSTTNSALTFSRIPDTSEAGSRDA</sequence>
<dbReference type="OrthoDB" id="196482at2759"/>
<evidence type="ECO:0000259" key="3">
    <source>
        <dbReference type="PROSITE" id="PS50848"/>
    </source>
</evidence>
<dbReference type="PROSITE" id="PS50848">
    <property type="entry name" value="START"/>
    <property type="match status" value="1"/>
</dbReference>
<dbReference type="InterPro" id="IPR051213">
    <property type="entry name" value="START_lipid_transfer"/>
</dbReference>
<dbReference type="PANTHER" id="PTHR19308:SF14">
    <property type="entry name" value="START DOMAIN-CONTAINING PROTEIN"/>
    <property type="match status" value="1"/>
</dbReference>
<keyword evidence="5" id="KW-1185">Reference proteome</keyword>
<feature type="transmembrane region" description="Helical" evidence="2">
    <location>
        <begin position="1753"/>
        <end position="1776"/>
    </location>
</feature>
<evidence type="ECO:0000313" key="5">
    <source>
        <dbReference type="Proteomes" id="UP001165082"/>
    </source>
</evidence>
<dbReference type="EMBL" id="BRXZ01000681">
    <property type="protein sequence ID" value="GMH50681.1"/>
    <property type="molecule type" value="Genomic_DNA"/>
</dbReference>
<comment type="caution">
    <text evidence="4">The sequence shown here is derived from an EMBL/GenBank/DDBJ whole genome shotgun (WGS) entry which is preliminary data.</text>
</comment>
<dbReference type="GO" id="GO:0008289">
    <property type="term" value="F:lipid binding"/>
    <property type="evidence" value="ECO:0007669"/>
    <property type="project" value="InterPro"/>
</dbReference>
<keyword evidence="2" id="KW-1133">Transmembrane helix</keyword>
<dbReference type="Gene3D" id="3.30.530.20">
    <property type="match status" value="2"/>
</dbReference>
<evidence type="ECO:0000256" key="1">
    <source>
        <dbReference type="SAM" id="MobiDB-lite"/>
    </source>
</evidence>
<gene>
    <name evidence="4" type="ORF">TrRE_jg3439</name>
</gene>
<feature type="region of interest" description="Disordered" evidence="1">
    <location>
        <begin position="464"/>
        <end position="484"/>
    </location>
</feature>
<keyword evidence="2" id="KW-0812">Transmembrane</keyword>
<dbReference type="Pfam" id="PF01852">
    <property type="entry name" value="START"/>
    <property type="match status" value="1"/>
</dbReference>
<dbReference type="Proteomes" id="UP001165082">
    <property type="component" value="Unassembled WGS sequence"/>
</dbReference>
<dbReference type="CDD" id="cd00177">
    <property type="entry name" value="START"/>
    <property type="match status" value="1"/>
</dbReference>
<organism evidence="4 5">
    <name type="scientific">Triparma retinervis</name>
    <dbReference type="NCBI Taxonomy" id="2557542"/>
    <lineage>
        <taxon>Eukaryota</taxon>
        <taxon>Sar</taxon>
        <taxon>Stramenopiles</taxon>
        <taxon>Ochrophyta</taxon>
        <taxon>Bolidophyceae</taxon>
        <taxon>Parmales</taxon>
        <taxon>Triparmaceae</taxon>
        <taxon>Triparma</taxon>
    </lineage>
</organism>
<feature type="domain" description="START" evidence="3">
    <location>
        <begin position="1184"/>
        <end position="1306"/>
    </location>
</feature>
<protein>
    <recommendedName>
        <fullName evidence="3">START domain-containing protein</fullName>
    </recommendedName>
</protein>
<feature type="transmembrane region" description="Helical" evidence="2">
    <location>
        <begin position="1796"/>
        <end position="1819"/>
    </location>
</feature>
<feature type="transmembrane region" description="Helical" evidence="2">
    <location>
        <begin position="1577"/>
        <end position="1598"/>
    </location>
</feature>
<reference evidence="4" key="1">
    <citation type="submission" date="2022-07" db="EMBL/GenBank/DDBJ databases">
        <title>Genome analysis of Parmales, a sister group of diatoms, reveals the evolutionary specialization of diatoms from phago-mixotrophs to photoautotrophs.</title>
        <authorList>
            <person name="Ban H."/>
            <person name="Sato S."/>
            <person name="Yoshikawa S."/>
            <person name="Kazumasa Y."/>
            <person name="Nakamura Y."/>
            <person name="Ichinomiya M."/>
            <person name="Saitoh K."/>
            <person name="Sato N."/>
            <person name="Blanc-Mathieu R."/>
            <person name="Endo H."/>
            <person name="Kuwata A."/>
            <person name="Ogata H."/>
        </authorList>
    </citation>
    <scope>NUCLEOTIDE SEQUENCE</scope>
</reference>
<accession>A0A9W6ZEF7</accession>
<feature type="region of interest" description="Disordered" evidence="1">
    <location>
        <begin position="182"/>
        <end position="208"/>
    </location>
</feature>
<keyword evidence="2" id="KW-0472">Membrane</keyword>
<evidence type="ECO:0000256" key="2">
    <source>
        <dbReference type="SAM" id="Phobius"/>
    </source>
</evidence>
<evidence type="ECO:0000313" key="4">
    <source>
        <dbReference type="EMBL" id="GMH50681.1"/>
    </source>
</evidence>
<feature type="transmembrane region" description="Helical" evidence="2">
    <location>
        <begin position="1507"/>
        <end position="1529"/>
    </location>
</feature>
<dbReference type="InterPro" id="IPR023393">
    <property type="entry name" value="START-like_dom_sf"/>
</dbReference>
<dbReference type="InterPro" id="IPR002913">
    <property type="entry name" value="START_lipid-bd_dom"/>
</dbReference>
<name>A0A9W6ZEF7_9STRA</name>
<proteinExistence type="predicted"/>
<dbReference type="GO" id="GO:0005737">
    <property type="term" value="C:cytoplasm"/>
    <property type="evidence" value="ECO:0007669"/>
    <property type="project" value="UniProtKB-ARBA"/>
</dbReference>
<feature type="transmembrane region" description="Helical" evidence="2">
    <location>
        <begin position="1618"/>
        <end position="1638"/>
    </location>
</feature>
<dbReference type="SUPFAM" id="SSF55961">
    <property type="entry name" value="Bet v1-like"/>
    <property type="match status" value="2"/>
</dbReference>
<dbReference type="PANTHER" id="PTHR19308">
    <property type="entry name" value="PHOSPHATIDYLCHOLINE TRANSFER PROTEIN"/>
    <property type="match status" value="1"/>
</dbReference>